<dbReference type="GO" id="GO:0016491">
    <property type="term" value="F:oxidoreductase activity"/>
    <property type="evidence" value="ECO:0007669"/>
    <property type="project" value="InterPro"/>
</dbReference>
<proteinExistence type="predicted"/>
<dbReference type="InterPro" id="IPR009799">
    <property type="entry name" value="EthD_dom"/>
</dbReference>
<gene>
    <name evidence="2" type="ORF">AWB66_00317</name>
</gene>
<dbReference type="SUPFAM" id="SSF54909">
    <property type="entry name" value="Dimeric alpha+beta barrel"/>
    <property type="match status" value="1"/>
</dbReference>
<dbReference type="Gene3D" id="3.30.70.100">
    <property type="match status" value="1"/>
</dbReference>
<organism evidence="2 3">
    <name type="scientific">Caballeronia telluris</name>
    <dbReference type="NCBI Taxonomy" id="326475"/>
    <lineage>
        <taxon>Bacteria</taxon>
        <taxon>Pseudomonadati</taxon>
        <taxon>Pseudomonadota</taxon>
        <taxon>Betaproteobacteria</taxon>
        <taxon>Burkholderiales</taxon>
        <taxon>Burkholderiaceae</taxon>
        <taxon>Caballeronia</taxon>
    </lineage>
</organism>
<dbReference type="STRING" id="326475.AWB66_00317"/>
<dbReference type="PANTHER" id="PTHR40260">
    <property type="entry name" value="BLR8190 PROTEIN"/>
    <property type="match status" value="1"/>
</dbReference>
<name>A0A158EWA3_9BURK</name>
<dbReference type="PANTHER" id="PTHR40260:SF2">
    <property type="entry name" value="BLR8190 PROTEIN"/>
    <property type="match status" value="1"/>
</dbReference>
<reference evidence="2" key="1">
    <citation type="submission" date="2016-01" db="EMBL/GenBank/DDBJ databases">
        <authorList>
            <person name="Peeters Charlotte."/>
        </authorList>
    </citation>
    <scope>NUCLEOTIDE SEQUENCE</scope>
    <source>
        <strain evidence="2">LMG 22936</strain>
    </source>
</reference>
<keyword evidence="3" id="KW-1185">Reference proteome</keyword>
<evidence type="ECO:0000259" key="1">
    <source>
        <dbReference type="Pfam" id="PF07110"/>
    </source>
</evidence>
<comment type="caution">
    <text evidence="2">The sequence shown here is derived from an EMBL/GenBank/DDBJ whole genome shotgun (WGS) entry which is preliminary data.</text>
</comment>
<evidence type="ECO:0000313" key="2">
    <source>
        <dbReference type="EMBL" id="SAL11783.1"/>
    </source>
</evidence>
<feature type="domain" description="EthD" evidence="1">
    <location>
        <begin position="10"/>
        <end position="89"/>
    </location>
</feature>
<dbReference type="AlphaFoldDB" id="A0A158EWA3"/>
<evidence type="ECO:0000313" key="3">
    <source>
        <dbReference type="Proteomes" id="UP000054717"/>
    </source>
</evidence>
<dbReference type="Proteomes" id="UP000054717">
    <property type="component" value="Unassembled WGS sequence"/>
</dbReference>
<accession>A0A158EWA3</accession>
<dbReference type="NCBIfam" id="TIGR02118">
    <property type="entry name" value="EthD family reductase"/>
    <property type="match status" value="1"/>
</dbReference>
<dbReference type="InterPro" id="IPR011008">
    <property type="entry name" value="Dimeric_a/b-barrel"/>
</dbReference>
<dbReference type="RefSeq" id="WP_087628504.1">
    <property type="nucleotide sequence ID" value="NZ_FCNZ02000001.1"/>
</dbReference>
<sequence length="102" mass="10674">MATLLALYKTPANPAAFDAHYTSTHAPLAKTLPGLKSYRMSKGPVNVAAGESPYYLVAILEFESLAAIQTALGTPEGKATAGDLANFAQAGVELLMFDTQEA</sequence>
<dbReference type="Pfam" id="PF07110">
    <property type="entry name" value="EthD"/>
    <property type="match status" value="1"/>
</dbReference>
<dbReference type="EMBL" id="FCNZ02000001">
    <property type="protein sequence ID" value="SAL11783.1"/>
    <property type="molecule type" value="Genomic_DNA"/>
</dbReference>
<protein>
    <submittedName>
        <fullName evidence="2">EthD protein</fullName>
    </submittedName>
</protein>